<dbReference type="KEGG" id="hasi:137288164"/>
<dbReference type="AlphaFoldDB" id="G9F9D8"/>
<feature type="signal peptide" evidence="1">
    <location>
        <begin position="1"/>
        <end position="20"/>
    </location>
</feature>
<dbReference type="EMBL" id="JN032740">
    <property type="protein sequence ID" value="AEW67133.1"/>
    <property type="molecule type" value="mRNA"/>
</dbReference>
<proteinExistence type="evidence at transcript level"/>
<reference evidence="2" key="1">
    <citation type="journal article" date="2012" name="Aquaculture">
        <title>Differential expression of neuropeptides correlates with growth rate in cultivated Haliotis asinina (Vetigastropoda: Mollusca).</title>
        <authorList>
            <person name="York P.S."/>
            <person name="Cummins S.F."/>
            <person name="Lucas T."/>
            <person name="Blomberg S.P."/>
            <person name="Degnan S.M."/>
            <person name="Degnan B.M."/>
        </authorList>
    </citation>
    <scope>NUCLEOTIDE SEQUENCE</scope>
</reference>
<protein>
    <submittedName>
        <fullName evidence="2">Schistosomin-like peptide</fullName>
    </submittedName>
</protein>
<dbReference type="GeneID" id="137288164"/>
<name>G9F9D8_HALAI</name>
<sequence length="74" mass="8141">MKVLVLIALVVFAAYQVSEARMNAFSCDPECFSYLDGPFCISNGSVVCDNCLRDRMLCEDMSLTSKDCSAPCDK</sequence>
<organism evidence="2">
    <name type="scientific">Haliotis asinina</name>
    <name type="common">Donkey's ear abalone</name>
    <name type="synonym">Ass's ear abalone</name>
    <dbReference type="NCBI Taxonomy" id="109174"/>
    <lineage>
        <taxon>Eukaryota</taxon>
        <taxon>Metazoa</taxon>
        <taxon>Spiralia</taxon>
        <taxon>Lophotrochozoa</taxon>
        <taxon>Mollusca</taxon>
        <taxon>Gastropoda</taxon>
        <taxon>Vetigastropoda</taxon>
        <taxon>Lepetellida</taxon>
        <taxon>Haliotoidea</taxon>
        <taxon>Haliotidae</taxon>
        <taxon>Haliotis</taxon>
    </lineage>
</organism>
<evidence type="ECO:0000313" key="2">
    <source>
        <dbReference type="EMBL" id="AEW67133.1"/>
    </source>
</evidence>
<accession>G9F9D8</accession>
<dbReference type="RefSeq" id="XP_067676684.1">
    <property type="nucleotide sequence ID" value="XM_067820583.1"/>
</dbReference>
<feature type="chain" id="PRO_5003520969" evidence="1">
    <location>
        <begin position="21"/>
        <end position="74"/>
    </location>
</feature>
<evidence type="ECO:0000256" key="1">
    <source>
        <dbReference type="SAM" id="SignalP"/>
    </source>
</evidence>
<keyword evidence="1" id="KW-0732">Signal</keyword>